<dbReference type="KEGG" id="acad:UA74_02770"/>
<feature type="transmembrane region" description="Helical" evidence="1">
    <location>
        <begin position="88"/>
        <end position="106"/>
    </location>
</feature>
<keyword evidence="3" id="KW-1185">Reference proteome</keyword>
<feature type="transmembrane region" description="Helical" evidence="1">
    <location>
        <begin position="6"/>
        <end position="31"/>
    </location>
</feature>
<gene>
    <name evidence="2" type="ORF">UA74_02770</name>
</gene>
<dbReference type="Proteomes" id="UP000185511">
    <property type="component" value="Chromosome"/>
</dbReference>
<evidence type="ECO:0000313" key="3">
    <source>
        <dbReference type="Proteomes" id="UP000185511"/>
    </source>
</evidence>
<dbReference type="EMBL" id="CP016076">
    <property type="protein sequence ID" value="APU12641.1"/>
    <property type="molecule type" value="Genomic_DNA"/>
</dbReference>
<dbReference type="InterPro" id="IPR013901">
    <property type="entry name" value="Anthrone_oxy"/>
</dbReference>
<keyword evidence="1" id="KW-0472">Membrane</keyword>
<protein>
    <submittedName>
        <fullName evidence="2">Integral membrane protein</fullName>
    </submittedName>
</protein>
<dbReference type="RefSeq" id="WP_232237607.1">
    <property type="nucleotide sequence ID" value="NZ_CP016076.1"/>
</dbReference>
<proteinExistence type="predicted"/>
<keyword evidence="1" id="KW-0812">Transmembrane</keyword>
<name>A0AAC9L885_9PSEU</name>
<dbReference type="AlphaFoldDB" id="A0AAC9L885"/>
<keyword evidence="1" id="KW-1133">Transmembrane helix</keyword>
<organism evidence="2 3">
    <name type="scientific">Actinoalloteichus fjordicus</name>
    <dbReference type="NCBI Taxonomy" id="1612552"/>
    <lineage>
        <taxon>Bacteria</taxon>
        <taxon>Bacillati</taxon>
        <taxon>Actinomycetota</taxon>
        <taxon>Actinomycetes</taxon>
        <taxon>Pseudonocardiales</taxon>
        <taxon>Pseudonocardiaceae</taxon>
        <taxon>Actinoalloteichus</taxon>
    </lineage>
</organism>
<reference evidence="3" key="1">
    <citation type="submission" date="2016-06" db="EMBL/GenBank/DDBJ databases">
        <title>Complete genome sequence of Actinoalloteichus fjordicus DSM 46855 (=ADI127-17), type strain of the new species Actinoalloteichus fjordicus.</title>
        <authorList>
            <person name="Ruckert C."/>
            <person name="Nouioui I."/>
            <person name="Willmese J."/>
            <person name="van Wezel G."/>
            <person name="Klenk H.-P."/>
            <person name="Kalinowski J."/>
            <person name="Zotchev S.B."/>
        </authorList>
    </citation>
    <scope>NUCLEOTIDE SEQUENCE [LARGE SCALE GENOMIC DNA]</scope>
    <source>
        <strain evidence="3">ADI127-7</strain>
    </source>
</reference>
<dbReference type="Pfam" id="PF08592">
    <property type="entry name" value="Anthrone_oxy"/>
    <property type="match status" value="1"/>
</dbReference>
<feature type="transmembrane region" description="Helical" evidence="1">
    <location>
        <begin position="141"/>
        <end position="162"/>
    </location>
</feature>
<feature type="transmembrane region" description="Helical" evidence="1">
    <location>
        <begin position="52"/>
        <end position="76"/>
    </location>
</feature>
<evidence type="ECO:0000313" key="2">
    <source>
        <dbReference type="EMBL" id="APU12641.1"/>
    </source>
</evidence>
<evidence type="ECO:0000256" key="1">
    <source>
        <dbReference type="SAM" id="Phobius"/>
    </source>
</evidence>
<accession>A0AAC9L885</accession>
<sequence>MPPLLSTLVLIGATLAMGLTAGLFYGFACAVMPGLRTADDHTFVRAVQRINVAILNGWFALGFAGAPLLIASAAALHLPGAAPEVSGWILAALVLDLTVIVITMRVNVPMNDELAKVACSAGAAELAAARRRFEARWVRWNGIRAVVSTAAAACLVIALFRYGGVAVIA</sequence>